<dbReference type="GO" id="GO:0005829">
    <property type="term" value="C:cytosol"/>
    <property type="evidence" value="ECO:0007669"/>
    <property type="project" value="TreeGrafter"/>
</dbReference>
<name>A0A1M4VH01_9ACTN</name>
<evidence type="ECO:0000313" key="3">
    <source>
        <dbReference type="EMBL" id="SHE68324.1"/>
    </source>
</evidence>
<reference evidence="4" key="1">
    <citation type="submission" date="2016-11" db="EMBL/GenBank/DDBJ databases">
        <authorList>
            <person name="Varghese N."/>
            <person name="Submissions S."/>
        </authorList>
    </citation>
    <scope>NUCLEOTIDE SEQUENCE [LARGE SCALE GENOMIC DNA]</scope>
    <source>
        <strain evidence="4">DSM 19514</strain>
    </source>
</reference>
<evidence type="ECO:0000313" key="4">
    <source>
        <dbReference type="Proteomes" id="UP000184295"/>
    </source>
</evidence>
<sequence length="131" mass="14456">MAKELSTKAVQFLSRPIHGVIATYDTVNRLHQVPVNAVLDSTDGSKLFVLSRASSKKVRNITQNPFASFCVFVGQSYVSLAGAAKIESDPKFVSSVEVLYLVKYSKAVRPNPERVVIVIDPINVIEHRLDL</sequence>
<dbReference type="PANTHER" id="PTHR35176:SF1">
    <property type="entry name" value="F420H(2)-DEPENDENT BILIVERDIN REDUCTASE"/>
    <property type="match status" value="1"/>
</dbReference>
<evidence type="ECO:0000256" key="1">
    <source>
        <dbReference type="ARBA" id="ARBA00023002"/>
    </source>
</evidence>
<dbReference type="STRING" id="1121881.SAMN02745225_01327"/>
<keyword evidence="1" id="KW-0560">Oxidoreductase</keyword>
<proteinExistence type="predicted"/>
<evidence type="ECO:0000259" key="2">
    <source>
        <dbReference type="Pfam" id="PF01243"/>
    </source>
</evidence>
<protein>
    <submittedName>
        <fullName evidence="3">Pyridoxamine 5'-phosphate oxidase</fullName>
    </submittedName>
</protein>
<organism evidence="3 4">
    <name type="scientific">Ferrithrix thermotolerans DSM 19514</name>
    <dbReference type="NCBI Taxonomy" id="1121881"/>
    <lineage>
        <taxon>Bacteria</taxon>
        <taxon>Bacillati</taxon>
        <taxon>Actinomycetota</taxon>
        <taxon>Acidimicrobiia</taxon>
        <taxon>Acidimicrobiales</taxon>
        <taxon>Acidimicrobiaceae</taxon>
        <taxon>Ferrithrix</taxon>
    </lineage>
</organism>
<dbReference type="Pfam" id="PF01243">
    <property type="entry name" value="PNPOx_N"/>
    <property type="match status" value="1"/>
</dbReference>
<dbReference type="EMBL" id="FQUL01000016">
    <property type="protein sequence ID" value="SHE68324.1"/>
    <property type="molecule type" value="Genomic_DNA"/>
</dbReference>
<dbReference type="AlphaFoldDB" id="A0A1M4VH01"/>
<gene>
    <name evidence="3" type="ORF">SAMN02745225_01327</name>
</gene>
<dbReference type="RefSeq" id="WP_072790259.1">
    <property type="nucleotide sequence ID" value="NZ_FQUL01000016.1"/>
</dbReference>
<dbReference type="GO" id="GO:0070967">
    <property type="term" value="F:coenzyme F420 binding"/>
    <property type="evidence" value="ECO:0007669"/>
    <property type="project" value="TreeGrafter"/>
</dbReference>
<accession>A0A1M4VH01</accession>
<dbReference type="SUPFAM" id="SSF50475">
    <property type="entry name" value="FMN-binding split barrel"/>
    <property type="match status" value="1"/>
</dbReference>
<dbReference type="GO" id="GO:0016627">
    <property type="term" value="F:oxidoreductase activity, acting on the CH-CH group of donors"/>
    <property type="evidence" value="ECO:0007669"/>
    <property type="project" value="TreeGrafter"/>
</dbReference>
<dbReference type="Proteomes" id="UP000184295">
    <property type="component" value="Unassembled WGS sequence"/>
</dbReference>
<keyword evidence="4" id="KW-1185">Reference proteome</keyword>
<dbReference type="Gene3D" id="2.30.110.10">
    <property type="entry name" value="Electron Transport, Fmn-binding Protein, Chain A"/>
    <property type="match status" value="1"/>
</dbReference>
<dbReference type="InterPro" id="IPR052019">
    <property type="entry name" value="F420H2_bilvrd_red/Heme_oxyg"/>
</dbReference>
<feature type="domain" description="Pyridoxamine 5'-phosphate oxidase N-terminal" evidence="2">
    <location>
        <begin position="7"/>
        <end position="125"/>
    </location>
</feature>
<dbReference type="InterPro" id="IPR012349">
    <property type="entry name" value="Split_barrel_FMN-bd"/>
</dbReference>
<dbReference type="InterPro" id="IPR011576">
    <property type="entry name" value="Pyridox_Oxase_N"/>
</dbReference>
<dbReference type="PANTHER" id="PTHR35176">
    <property type="entry name" value="HEME OXYGENASE HI_0854-RELATED"/>
    <property type="match status" value="1"/>
</dbReference>